<dbReference type="Pfam" id="PF06729">
    <property type="entry name" value="CENP-R"/>
    <property type="match status" value="1"/>
</dbReference>
<dbReference type="InterPro" id="IPR009601">
    <property type="entry name" value="CENP-R"/>
</dbReference>
<keyword evidence="3" id="KW-1185">Reference proteome</keyword>
<feature type="region of interest" description="Disordered" evidence="1">
    <location>
        <begin position="1"/>
        <end position="67"/>
    </location>
</feature>
<evidence type="ECO:0008006" key="4">
    <source>
        <dbReference type="Google" id="ProtNLM"/>
    </source>
</evidence>
<reference evidence="2 3" key="1">
    <citation type="submission" date="2024-06" db="EMBL/GenBank/DDBJ databases">
        <authorList>
            <person name="Pan Q."/>
            <person name="Wen M."/>
            <person name="Jouanno E."/>
            <person name="Zahm M."/>
            <person name="Klopp C."/>
            <person name="Cabau C."/>
            <person name="Louis A."/>
            <person name="Berthelot C."/>
            <person name="Parey E."/>
            <person name="Roest Crollius H."/>
            <person name="Montfort J."/>
            <person name="Robinson-Rechavi M."/>
            <person name="Bouchez O."/>
            <person name="Lampietro C."/>
            <person name="Lopez Roques C."/>
            <person name="Donnadieu C."/>
            <person name="Postlethwait J."/>
            <person name="Bobe J."/>
            <person name="Verreycken H."/>
            <person name="Guiguen Y."/>
        </authorList>
    </citation>
    <scope>NUCLEOTIDE SEQUENCE [LARGE SCALE GENOMIC DNA]</scope>
    <source>
        <strain evidence="2">Up_M1</strain>
        <tissue evidence="2">Testis</tissue>
    </source>
</reference>
<evidence type="ECO:0000256" key="1">
    <source>
        <dbReference type="SAM" id="MobiDB-lite"/>
    </source>
</evidence>
<dbReference type="AlphaFoldDB" id="A0ABD0XQF8"/>
<sequence length="160" mass="17383">MPVKRALGLDGMEKTPVKKTAQDRNYSPITGTCQLSSITSPPAAGKARASGINDNSQKPQGPQTEVEELHAIRSKLEGSVGAFFKARRKLEEIVAAESSSELETFFRRGSAELTTELRRHQELTSQAESCLRATGASQRDRQGMVQTGSSNEFLKSIMGL</sequence>
<name>A0ABD0XQF8_UMBPY</name>
<organism evidence="2 3">
    <name type="scientific">Umbra pygmaea</name>
    <name type="common">Eastern mudminnow</name>
    <dbReference type="NCBI Taxonomy" id="75934"/>
    <lineage>
        <taxon>Eukaryota</taxon>
        <taxon>Metazoa</taxon>
        <taxon>Chordata</taxon>
        <taxon>Craniata</taxon>
        <taxon>Vertebrata</taxon>
        <taxon>Euteleostomi</taxon>
        <taxon>Actinopterygii</taxon>
        <taxon>Neopterygii</taxon>
        <taxon>Teleostei</taxon>
        <taxon>Protacanthopterygii</taxon>
        <taxon>Esociformes</taxon>
        <taxon>Umbridae</taxon>
        <taxon>Umbra</taxon>
    </lineage>
</organism>
<proteinExistence type="predicted"/>
<dbReference type="EMBL" id="JAGEUA010000001">
    <property type="protein sequence ID" value="KAL1022787.1"/>
    <property type="molecule type" value="Genomic_DNA"/>
</dbReference>
<dbReference type="PANTHER" id="PTHR15581:SF0">
    <property type="entry name" value="CENTROMERE PROTEIN R"/>
    <property type="match status" value="1"/>
</dbReference>
<accession>A0ABD0XQF8</accession>
<evidence type="ECO:0000313" key="2">
    <source>
        <dbReference type="EMBL" id="KAL1022787.1"/>
    </source>
</evidence>
<evidence type="ECO:0000313" key="3">
    <source>
        <dbReference type="Proteomes" id="UP001557470"/>
    </source>
</evidence>
<protein>
    <recommendedName>
        <fullName evidence="4">Centromere protein R</fullName>
    </recommendedName>
</protein>
<feature type="compositionally biased region" description="Basic and acidic residues" evidence="1">
    <location>
        <begin position="11"/>
        <end position="22"/>
    </location>
</feature>
<dbReference type="PANTHER" id="PTHR15581">
    <property type="entry name" value="CENTROMERE PROTEIN R"/>
    <property type="match status" value="1"/>
</dbReference>
<dbReference type="Proteomes" id="UP001557470">
    <property type="component" value="Unassembled WGS sequence"/>
</dbReference>
<feature type="compositionally biased region" description="Polar residues" evidence="1">
    <location>
        <begin position="23"/>
        <end position="40"/>
    </location>
</feature>
<comment type="caution">
    <text evidence="2">The sequence shown here is derived from an EMBL/GenBank/DDBJ whole genome shotgun (WGS) entry which is preliminary data.</text>
</comment>
<gene>
    <name evidence="2" type="ORF">UPYG_G00032330</name>
</gene>
<feature type="compositionally biased region" description="Polar residues" evidence="1">
    <location>
        <begin position="52"/>
        <end position="63"/>
    </location>
</feature>